<keyword evidence="1" id="KW-0812">Transmembrane</keyword>
<gene>
    <name evidence="2" type="ORF">MBBWO_03710</name>
</gene>
<dbReference type="OrthoDB" id="53264at2157"/>
<proteinExistence type="predicted"/>
<dbReference type="InterPro" id="IPR019216">
    <property type="entry name" value="DUF2116_treble_clef"/>
</dbReference>
<protein>
    <recommendedName>
        <fullName evidence="4">DUF2116 family Zn-ribbon domain-containing protein</fullName>
    </recommendedName>
</protein>
<organism evidence="2 3">
    <name type="scientific">Methanobrevibacter woesei</name>
    <dbReference type="NCBI Taxonomy" id="190976"/>
    <lineage>
        <taxon>Archaea</taxon>
        <taxon>Methanobacteriati</taxon>
        <taxon>Methanobacteriota</taxon>
        <taxon>Methanomada group</taxon>
        <taxon>Methanobacteria</taxon>
        <taxon>Methanobacteriales</taxon>
        <taxon>Methanobacteriaceae</taxon>
        <taxon>Methanobrevibacter</taxon>
    </lineage>
</organism>
<dbReference type="Pfam" id="PF09889">
    <property type="entry name" value="DUF2116"/>
    <property type="match status" value="1"/>
</dbReference>
<evidence type="ECO:0000256" key="1">
    <source>
        <dbReference type="SAM" id="Phobius"/>
    </source>
</evidence>
<dbReference type="AlphaFoldDB" id="A0A2U1S8P4"/>
<evidence type="ECO:0000313" key="3">
    <source>
        <dbReference type="Proteomes" id="UP000245577"/>
    </source>
</evidence>
<dbReference type="RefSeq" id="WP_116669192.1">
    <property type="nucleotide sequence ID" value="NZ_CALUOI010000002.1"/>
</dbReference>
<feature type="transmembrane region" description="Helical" evidence="1">
    <location>
        <begin position="43"/>
        <end position="62"/>
    </location>
</feature>
<dbReference type="EMBL" id="MZGU01000003">
    <property type="protein sequence ID" value="PWB86658.1"/>
    <property type="molecule type" value="Genomic_DNA"/>
</dbReference>
<dbReference type="PIRSF" id="PIRSF004990">
    <property type="entry name" value="UCP004990"/>
    <property type="match status" value="1"/>
</dbReference>
<dbReference type="Proteomes" id="UP000245577">
    <property type="component" value="Unassembled WGS sequence"/>
</dbReference>
<comment type="caution">
    <text evidence="2">The sequence shown here is derived from an EMBL/GenBank/DDBJ whole genome shotgun (WGS) entry which is preliminary data.</text>
</comment>
<evidence type="ECO:0008006" key="4">
    <source>
        <dbReference type="Google" id="ProtNLM"/>
    </source>
</evidence>
<evidence type="ECO:0000313" key="2">
    <source>
        <dbReference type="EMBL" id="PWB86658.1"/>
    </source>
</evidence>
<name>A0A2U1S8P4_9EURY</name>
<keyword evidence="1" id="KW-0472">Membrane</keyword>
<accession>A0A2U1S8P4</accession>
<keyword evidence="3" id="KW-1185">Reference proteome</keyword>
<reference evidence="2 3" key="1">
    <citation type="submission" date="2017-03" db="EMBL/GenBank/DDBJ databases">
        <title>Genome sequence of Methanobrevibacter wosei.</title>
        <authorList>
            <person name="Poehlein A."/>
            <person name="Seedorf H."/>
            <person name="Daniel R."/>
        </authorList>
    </citation>
    <scope>NUCLEOTIDE SEQUENCE [LARGE SCALE GENOMIC DNA]</scope>
    <source>
        <strain evidence="2 3">DSM 11979</strain>
    </source>
</reference>
<keyword evidence="1" id="KW-1133">Transmembrane helix</keyword>
<sequence length="63" mass="7270">MAVEPHKHCPICGTPIPLNELVCSPDCQKIWNQRLAQQKKSRYGLLAVIIIFVIVWYLFSFVL</sequence>